<keyword evidence="8" id="KW-1185">Reference proteome</keyword>
<keyword evidence="4 6" id="KW-0560">Oxidoreductase</keyword>
<dbReference type="SUPFAM" id="SSF51905">
    <property type="entry name" value="FAD/NAD(P)-binding domain"/>
    <property type="match status" value="1"/>
</dbReference>
<dbReference type="EMBL" id="MVGT01000924">
    <property type="protein sequence ID" value="OVA15085.1"/>
    <property type="molecule type" value="Genomic_DNA"/>
</dbReference>
<reference evidence="7 8" key="1">
    <citation type="journal article" date="2017" name="Mol. Plant">
        <title>The Genome of Medicinal Plant Macleaya cordata Provides New Insights into Benzylisoquinoline Alkaloids Metabolism.</title>
        <authorList>
            <person name="Liu X."/>
            <person name="Liu Y."/>
            <person name="Huang P."/>
            <person name="Ma Y."/>
            <person name="Qing Z."/>
            <person name="Tang Q."/>
            <person name="Cao H."/>
            <person name="Cheng P."/>
            <person name="Zheng Y."/>
            <person name="Yuan Z."/>
            <person name="Zhou Y."/>
            <person name="Liu J."/>
            <person name="Tang Z."/>
            <person name="Zhuo Y."/>
            <person name="Zhang Y."/>
            <person name="Yu L."/>
            <person name="Huang J."/>
            <person name="Yang P."/>
            <person name="Peng Q."/>
            <person name="Zhang J."/>
            <person name="Jiang W."/>
            <person name="Zhang Z."/>
            <person name="Lin K."/>
            <person name="Ro D.K."/>
            <person name="Chen X."/>
            <person name="Xiong X."/>
            <person name="Shang Y."/>
            <person name="Huang S."/>
            <person name="Zeng J."/>
        </authorList>
    </citation>
    <scope>NUCLEOTIDE SEQUENCE [LARGE SCALE GENOMIC DNA]</scope>
    <source>
        <strain evidence="8">cv. BLH2017</strain>
        <tissue evidence="7">Root</tissue>
    </source>
</reference>
<dbReference type="Pfam" id="PF00743">
    <property type="entry name" value="FMO-like"/>
    <property type="match status" value="1"/>
</dbReference>
<dbReference type="Gene3D" id="3.50.50.60">
    <property type="entry name" value="FAD/NAD(P)-binding domain"/>
    <property type="match status" value="1"/>
</dbReference>
<dbReference type="PANTHER" id="PTHR43539:SF42">
    <property type="entry name" value="OS01G0273800 PROTEIN"/>
    <property type="match status" value="1"/>
</dbReference>
<organism evidence="7 8">
    <name type="scientific">Macleaya cordata</name>
    <name type="common">Five-seeded plume-poppy</name>
    <name type="synonym">Bocconia cordata</name>
    <dbReference type="NCBI Taxonomy" id="56857"/>
    <lineage>
        <taxon>Eukaryota</taxon>
        <taxon>Viridiplantae</taxon>
        <taxon>Streptophyta</taxon>
        <taxon>Embryophyta</taxon>
        <taxon>Tracheophyta</taxon>
        <taxon>Spermatophyta</taxon>
        <taxon>Magnoliopsida</taxon>
        <taxon>Ranunculales</taxon>
        <taxon>Papaveraceae</taxon>
        <taxon>Papaveroideae</taxon>
        <taxon>Macleaya</taxon>
    </lineage>
</organism>
<name>A0A200QXA6_MACCD</name>
<dbReference type="PANTHER" id="PTHR43539">
    <property type="entry name" value="FLAVIN-BINDING MONOOXYGENASE-LIKE PROTEIN (AFU_ORTHOLOGUE AFUA_4G09220)"/>
    <property type="match status" value="1"/>
</dbReference>
<dbReference type="PRINTS" id="PR00368">
    <property type="entry name" value="FADPNR"/>
</dbReference>
<evidence type="ECO:0000313" key="8">
    <source>
        <dbReference type="Proteomes" id="UP000195402"/>
    </source>
</evidence>
<dbReference type="InterPro" id="IPR020946">
    <property type="entry name" value="Flavin_mOase-like"/>
</dbReference>
<dbReference type="PIRSF" id="PIRSF000332">
    <property type="entry name" value="FMO"/>
    <property type="match status" value="1"/>
</dbReference>
<keyword evidence="2 6" id="KW-0285">Flavoprotein</keyword>
<evidence type="ECO:0000256" key="4">
    <source>
        <dbReference type="ARBA" id="ARBA00023002"/>
    </source>
</evidence>
<evidence type="ECO:0000256" key="1">
    <source>
        <dbReference type="ARBA" id="ARBA00009183"/>
    </source>
</evidence>
<comment type="similarity">
    <text evidence="1 6">Belongs to the FMO family.</text>
</comment>
<keyword evidence="3 6" id="KW-0274">FAD</keyword>
<dbReference type="InterPro" id="IPR036188">
    <property type="entry name" value="FAD/NAD-bd_sf"/>
</dbReference>
<dbReference type="OrthoDB" id="66881at2759"/>
<dbReference type="PRINTS" id="PR00469">
    <property type="entry name" value="PNDRDTASEII"/>
</dbReference>
<evidence type="ECO:0000256" key="5">
    <source>
        <dbReference type="ARBA" id="ARBA00047707"/>
    </source>
</evidence>
<dbReference type="SUPFAM" id="SSF51735">
    <property type="entry name" value="NAD(P)-binding Rossmann-fold domains"/>
    <property type="match status" value="1"/>
</dbReference>
<comment type="cofactor">
    <cofactor evidence="6">
        <name>FAD</name>
        <dbReference type="ChEBI" id="CHEBI:57692"/>
    </cofactor>
</comment>
<protein>
    <recommendedName>
        <fullName evidence="6">Flavin-containing monooxygenase</fullName>
        <ecNumber evidence="6">1.-.-.-</ecNumber>
    </recommendedName>
</protein>
<evidence type="ECO:0000256" key="2">
    <source>
        <dbReference type="ARBA" id="ARBA00022630"/>
    </source>
</evidence>
<evidence type="ECO:0000256" key="6">
    <source>
        <dbReference type="RuleBase" id="RU361177"/>
    </source>
</evidence>
<evidence type="ECO:0000256" key="3">
    <source>
        <dbReference type="ARBA" id="ARBA00022827"/>
    </source>
</evidence>
<proteinExistence type="inferred from homology"/>
<dbReference type="InParanoid" id="A0A200QXA6"/>
<dbReference type="InterPro" id="IPR050982">
    <property type="entry name" value="Auxin_biosynth/cation_transpt"/>
</dbReference>
<dbReference type="GO" id="GO:0050661">
    <property type="term" value="F:NADP binding"/>
    <property type="evidence" value="ECO:0007669"/>
    <property type="project" value="InterPro"/>
</dbReference>
<dbReference type="GO" id="GO:0004499">
    <property type="term" value="F:N,N-dimethylaniline monooxygenase activity"/>
    <property type="evidence" value="ECO:0007669"/>
    <property type="project" value="InterPro"/>
</dbReference>
<gene>
    <name evidence="7" type="ORF">BVC80_949g102</name>
</gene>
<sequence>MKEEVVIVVGAGPSGIATSACLNHLSVPNIVLEREDCLASLWTKKAYDRLHLHLAKQFSELPHMSIPADYPTFLSKEQFILYLENYASHFNISPLYNRRVELATFNKDTGKWCVKVKNIGTDDFEEYVTRFLVVATGETADPYVPEIEGLDGFRGEILHSTEYKNGENYAKKNVLVVGSGNSGMEIALDLGNFGARTSIVVRSPVHILNKEIASLGLRLVKHLPLNIVDGLLVILSKLIFGDTTKYGIPRPKEGPFLMKGKYGKYPILDVGTYNKIKSGQIQVMPSIRSITGGDYVEFENEKSHQYDVIVFATGFTRSTNKWLKDDDYLIGENGITKPSFPNNWKGQNGLYCSGLSRRGIYGAAIDAQKIATDIKTLL</sequence>
<comment type="caution">
    <text evidence="7">The sequence shown here is derived from an EMBL/GenBank/DDBJ whole genome shotgun (WGS) entry which is preliminary data.</text>
</comment>
<keyword evidence="6" id="KW-0503">Monooxygenase</keyword>
<dbReference type="GO" id="GO:0050660">
    <property type="term" value="F:flavin adenine dinucleotide binding"/>
    <property type="evidence" value="ECO:0007669"/>
    <property type="project" value="InterPro"/>
</dbReference>
<dbReference type="InterPro" id="IPR000960">
    <property type="entry name" value="Flavin_mOase"/>
</dbReference>
<dbReference type="OMA" id="FFMKVAY"/>
<evidence type="ECO:0000313" key="7">
    <source>
        <dbReference type="EMBL" id="OVA15085.1"/>
    </source>
</evidence>
<dbReference type="STRING" id="56857.A0A200QXA6"/>
<accession>A0A200QXA6</accession>
<dbReference type="AlphaFoldDB" id="A0A200QXA6"/>
<dbReference type="Proteomes" id="UP000195402">
    <property type="component" value="Unassembled WGS sequence"/>
</dbReference>
<comment type="catalytic activity">
    <reaction evidence="5">
        <text>indole-3-pyruvate + NADPH + O2 + H(+) = (indol-3-yl)acetate + CO2 + NADP(+) + H2O</text>
        <dbReference type="Rhea" id="RHEA:34331"/>
        <dbReference type="ChEBI" id="CHEBI:15377"/>
        <dbReference type="ChEBI" id="CHEBI:15378"/>
        <dbReference type="ChEBI" id="CHEBI:15379"/>
        <dbReference type="ChEBI" id="CHEBI:16526"/>
        <dbReference type="ChEBI" id="CHEBI:17640"/>
        <dbReference type="ChEBI" id="CHEBI:30854"/>
        <dbReference type="ChEBI" id="CHEBI:57783"/>
        <dbReference type="ChEBI" id="CHEBI:58349"/>
        <dbReference type="EC" id="1.14.13.168"/>
    </reaction>
</comment>
<dbReference type="PROSITE" id="PS51257">
    <property type="entry name" value="PROKAR_LIPOPROTEIN"/>
    <property type="match status" value="1"/>
</dbReference>
<dbReference type="EC" id="1.-.-.-" evidence="6"/>
<dbReference type="InterPro" id="IPR036291">
    <property type="entry name" value="NAD(P)-bd_dom_sf"/>
</dbReference>
<dbReference type="GO" id="GO:0103075">
    <property type="term" value="F:indole-3-pyruvate monooxygenase activity"/>
    <property type="evidence" value="ECO:0007669"/>
    <property type="project" value="UniProtKB-EC"/>
</dbReference>